<evidence type="ECO:0000256" key="1">
    <source>
        <dbReference type="SAM" id="MobiDB-lite"/>
    </source>
</evidence>
<organism evidence="2 3">
    <name type="scientific">Schizophyllum amplum</name>
    <dbReference type="NCBI Taxonomy" id="97359"/>
    <lineage>
        <taxon>Eukaryota</taxon>
        <taxon>Fungi</taxon>
        <taxon>Dikarya</taxon>
        <taxon>Basidiomycota</taxon>
        <taxon>Agaricomycotina</taxon>
        <taxon>Agaricomycetes</taxon>
        <taxon>Agaricomycetidae</taxon>
        <taxon>Agaricales</taxon>
        <taxon>Schizophyllaceae</taxon>
        <taxon>Schizophyllum</taxon>
    </lineage>
</organism>
<feature type="region of interest" description="Disordered" evidence="1">
    <location>
        <begin position="489"/>
        <end position="545"/>
    </location>
</feature>
<accession>A0A550BTL5</accession>
<dbReference type="AlphaFoldDB" id="A0A550BTL5"/>
<feature type="compositionally biased region" description="Acidic residues" evidence="1">
    <location>
        <begin position="166"/>
        <end position="184"/>
    </location>
</feature>
<evidence type="ECO:0000313" key="3">
    <source>
        <dbReference type="Proteomes" id="UP000320762"/>
    </source>
</evidence>
<gene>
    <name evidence="2" type="ORF">BD626DRAFT_576417</name>
</gene>
<feature type="compositionally biased region" description="Basic and acidic residues" evidence="1">
    <location>
        <begin position="507"/>
        <end position="538"/>
    </location>
</feature>
<dbReference type="Proteomes" id="UP000320762">
    <property type="component" value="Unassembled WGS sequence"/>
</dbReference>
<protein>
    <submittedName>
        <fullName evidence="2">Uncharacterized protein</fullName>
    </submittedName>
</protein>
<evidence type="ECO:0000313" key="2">
    <source>
        <dbReference type="EMBL" id="TRM55889.1"/>
    </source>
</evidence>
<name>A0A550BTL5_9AGAR</name>
<feature type="compositionally biased region" description="Basic residues" evidence="1">
    <location>
        <begin position="491"/>
        <end position="506"/>
    </location>
</feature>
<keyword evidence="3" id="KW-1185">Reference proteome</keyword>
<feature type="region of interest" description="Disordered" evidence="1">
    <location>
        <begin position="166"/>
        <end position="190"/>
    </location>
</feature>
<comment type="caution">
    <text evidence="2">The sequence shown here is derived from an EMBL/GenBank/DDBJ whole genome shotgun (WGS) entry which is preliminary data.</text>
</comment>
<sequence>MVSTTPYEIVQPFLTSPPPNVQLWLTVVLRNGAQRQSAGRWSRHAKEAWRAEVVKDFMGSSDREVSVVCVDLRIPPSTDSQRTLDPLIPWVMTCAGLQALHGQVTLPNVEILVELAIAIGEHFENNITQPRVDVMQLLYKLQEHVAQQAIQRCLCAEAVDGIEQDDDLSEEENLTAQPEEEGSLPDDPPFHCDSDLRETLLERDRAAFDVDCRQLRAWGLYLLAECSTRGVNSTSGKVQFKPLTSKEVDVFGYRIRDMRRVRPARYQSEAFQLALRVTDFPAIVARLSEPGLYFTFTPHQRQLARFTAFQNQLAHTLHTWTPAAERGKWKAEEEMYHSSASGEVVLTPAILIQAFRRYPHLIPTDESPSAVYFLISFANFLAAWNLWLAAALLRLHECSENYINSKRQQALPCFTNGGHFNVNLSRQDLQKFHSAFLSHISLQLKHLAKKMKDDSPLLLIILGRTLEYLEWQRQAEGYAYQLATRQDLKNDHRKMKKTNRNRKAKKEGKDRGPQMKNKEDSPDVHQDSDRSKTFEPERVQPGLEAGAVLEKRTRATGQFCTKCMHKPPNKQCVQDRVFVPRTFPWRNEQGCLFEDLDGCGITKVPPEEQLNSPQKMYHPENDLNMERIAEDPEILADCGRQLIRIWPSEQALYHRWNQSRFVLFGAFSQEVLARALAHNIKVCSTTSLQRSTKVQYQGFGTMHAKGARVPKGGRVADTYRSYAGMDATTADGIHMLFDHAEASSTIL</sequence>
<dbReference type="EMBL" id="VDMD01000089">
    <property type="protein sequence ID" value="TRM55889.1"/>
    <property type="molecule type" value="Genomic_DNA"/>
</dbReference>
<dbReference type="OrthoDB" id="3049390at2759"/>
<reference evidence="2 3" key="1">
    <citation type="journal article" date="2019" name="New Phytol.">
        <title>Comparative genomics reveals unique wood-decay strategies and fruiting body development in the Schizophyllaceae.</title>
        <authorList>
            <person name="Almasi E."/>
            <person name="Sahu N."/>
            <person name="Krizsan K."/>
            <person name="Balint B."/>
            <person name="Kovacs G.M."/>
            <person name="Kiss B."/>
            <person name="Cseklye J."/>
            <person name="Drula E."/>
            <person name="Henrissat B."/>
            <person name="Nagy I."/>
            <person name="Chovatia M."/>
            <person name="Adam C."/>
            <person name="LaButti K."/>
            <person name="Lipzen A."/>
            <person name="Riley R."/>
            <person name="Grigoriev I.V."/>
            <person name="Nagy L.G."/>
        </authorList>
    </citation>
    <scope>NUCLEOTIDE SEQUENCE [LARGE SCALE GENOMIC DNA]</scope>
    <source>
        <strain evidence="2 3">NL-1724</strain>
    </source>
</reference>
<proteinExistence type="predicted"/>